<dbReference type="EMBL" id="MG744354">
    <property type="protein sequence ID" value="AUV57254.1"/>
    <property type="molecule type" value="Genomic_DNA"/>
</dbReference>
<dbReference type="Proteomes" id="UP000241743">
    <property type="component" value="Segment"/>
</dbReference>
<keyword evidence="2" id="KW-1185">Reference proteome</keyword>
<sequence length="84" mass="9589">MKLNKNTLEILLDRKIIRFIAQPDKDGFSKSVVVSPISKLYSLGRVSSFEPCSTLTNNNVVLDGVNKDYKTLMAYLKQNNYELF</sequence>
<protein>
    <submittedName>
        <fullName evidence="1">Uncharacterized protein</fullName>
    </submittedName>
</protein>
<dbReference type="GeneID" id="54988088"/>
<reference evidence="1 2" key="1">
    <citation type="submission" date="2017-12" db="EMBL/GenBank/DDBJ databases">
        <title>Lactobacillus phages that infect wine-derived L. plantarum strains.</title>
        <authorList>
            <person name="Kyrkou I."/>
            <person name="Hestbjerg Hansen L."/>
        </authorList>
    </citation>
    <scope>NUCLEOTIDE SEQUENCE [LARGE SCALE GENOMIC DNA]</scope>
</reference>
<name>A0A2K9V515_9CAUD</name>
<evidence type="ECO:0000313" key="1">
    <source>
        <dbReference type="EMBL" id="AUV57254.1"/>
    </source>
</evidence>
<dbReference type="RefSeq" id="YP_009797665.1">
    <property type="nucleotide sequence ID" value="NC_047918.1"/>
</dbReference>
<organism evidence="1 2">
    <name type="scientific">Lactobacillus phage Satyr</name>
    <dbReference type="NCBI Taxonomy" id="2070201"/>
    <lineage>
        <taxon>Viruses</taxon>
        <taxon>Duplodnaviria</taxon>
        <taxon>Heunggongvirae</taxon>
        <taxon>Uroviricota</taxon>
        <taxon>Caudoviricetes</taxon>
        <taxon>Tybeckvirinae</taxon>
        <taxon>Maenadvirus</taxon>
        <taxon>Maenadvirus satyr</taxon>
    </lineage>
</organism>
<dbReference type="KEGG" id="vg:54988088"/>
<evidence type="ECO:0000313" key="2">
    <source>
        <dbReference type="Proteomes" id="UP000241743"/>
    </source>
</evidence>
<accession>A0A2K9V515</accession>
<proteinExistence type="predicted"/>